<dbReference type="RefSeq" id="WP_102921666.1">
    <property type="nucleotide sequence ID" value="NZ_JACHJF010000001.1"/>
</dbReference>
<dbReference type="InterPro" id="IPR041698">
    <property type="entry name" value="Methyltransf_25"/>
</dbReference>
<evidence type="ECO:0000313" key="7">
    <source>
        <dbReference type="Proteomes" id="UP000235945"/>
    </source>
</evidence>
<evidence type="ECO:0000256" key="2">
    <source>
        <dbReference type="ARBA" id="ARBA00022679"/>
    </source>
</evidence>
<dbReference type="Proteomes" id="UP000528608">
    <property type="component" value="Unassembled WGS sequence"/>
</dbReference>
<keyword evidence="1 6" id="KW-0489">Methyltransferase</keyword>
<protein>
    <submittedName>
        <fullName evidence="6">SAM-dependent methyltransferase</fullName>
    </submittedName>
</protein>
<dbReference type="OrthoDB" id="9810615at2"/>
<proteinExistence type="predicted"/>
<keyword evidence="3" id="KW-0949">S-adenosyl-L-methionine</keyword>
<dbReference type="EMBL" id="LGUI01000012">
    <property type="protein sequence ID" value="PNE30491.1"/>
    <property type="molecule type" value="Genomic_DNA"/>
</dbReference>
<comment type="caution">
    <text evidence="6">The sequence shown here is derived from an EMBL/GenBank/DDBJ whole genome shotgun (WGS) entry which is preliminary data.</text>
</comment>
<dbReference type="PANTHER" id="PTHR43464">
    <property type="entry name" value="METHYLTRANSFERASE"/>
    <property type="match status" value="1"/>
</dbReference>
<evidence type="ECO:0000313" key="6">
    <source>
        <dbReference type="EMBL" id="PNE30491.1"/>
    </source>
</evidence>
<evidence type="ECO:0000256" key="1">
    <source>
        <dbReference type="ARBA" id="ARBA00022603"/>
    </source>
</evidence>
<accession>A0A2N8NNZ6</accession>
<dbReference type="SUPFAM" id="SSF53335">
    <property type="entry name" value="S-adenosyl-L-methionine-dependent methyltransferases"/>
    <property type="match status" value="1"/>
</dbReference>
<reference evidence="6" key="2">
    <citation type="submission" date="2015-07" db="EMBL/GenBank/DDBJ databases">
        <authorList>
            <person name="Noorani M."/>
        </authorList>
    </citation>
    <scope>NUCLEOTIDE SEQUENCE [LARGE SCALE GENOMIC DNA]</scope>
    <source>
        <strain evidence="6">ATCC 27428</strain>
    </source>
</reference>
<evidence type="ECO:0000313" key="5">
    <source>
        <dbReference type="EMBL" id="MBB5116791.1"/>
    </source>
</evidence>
<dbReference type="GO" id="GO:0008168">
    <property type="term" value="F:methyltransferase activity"/>
    <property type="evidence" value="ECO:0007669"/>
    <property type="project" value="UniProtKB-KW"/>
</dbReference>
<reference evidence="5 8" key="3">
    <citation type="submission" date="2020-08" db="EMBL/GenBank/DDBJ databases">
        <title>Genomic Encyclopedia of Type Strains, Phase III (KMG-III): the genomes of soil and plant-associated and newly described type strains.</title>
        <authorList>
            <person name="Whitman W."/>
        </authorList>
    </citation>
    <scope>NUCLEOTIDE SEQUENCE [LARGE SCALE GENOMIC DNA]</scope>
    <source>
        <strain evidence="5 8">CECT 3259</strain>
    </source>
</reference>
<dbReference type="Gene3D" id="3.40.50.150">
    <property type="entry name" value="Vaccinia Virus protein VP39"/>
    <property type="match status" value="1"/>
</dbReference>
<keyword evidence="2 6" id="KW-0808">Transferase</keyword>
<evidence type="ECO:0000259" key="4">
    <source>
        <dbReference type="Pfam" id="PF13649"/>
    </source>
</evidence>
<dbReference type="Pfam" id="PF13649">
    <property type="entry name" value="Methyltransf_25"/>
    <property type="match status" value="1"/>
</dbReference>
<reference evidence="7" key="1">
    <citation type="submission" date="2015-07" db="EMBL/GenBank/DDBJ databases">
        <authorList>
            <person name="Graham D.E."/>
            <person name="Giannone R.J."/>
            <person name="Gulvik C.A."/>
            <person name="Hettich R.L."/>
            <person name="Klingeman D.M."/>
            <person name="Mahan K.M."/>
            <person name="Parry R.J."/>
            <person name="Spain J.C."/>
        </authorList>
    </citation>
    <scope>NUCLEOTIDE SEQUENCE [LARGE SCALE GENOMIC DNA]</scope>
    <source>
        <strain evidence="7">ATCC 27428</strain>
    </source>
</reference>
<keyword evidence="7" id="KW-1185">Reference proteome</keyword>
<dbReference type="AlphaFoldDB" id="A0A2N8NNZ6"/>
<dbReference type="CDD" id="cd02440">
    <property type="entry name" value="AdoMet_MTases"/>
    <property type="match status" value="1"/>
</dbReference>
<gene>
    <name evidence="6" type="ORF">AF335_30080</name>
    <name evidence="5" type="ORF">FHS36_000189</name>
</gene>
<dbReference type="GO" id="GO:0032259">
    <property type="term" value="P:methylation"/>
    <property type="evidence" value="ECO:0007669"/>
    <property type="project" value="UniProtKB-KW"/>
</dbReference>
<dbReference type="InterPro" id="IPR029063">
    <property type="entry name" value="SAM-dependent_MTases_sf"/>
</dbReference>
<dbReference type="Proteomes" id="UP000235945">
    <property type="component" value="Unassembled WGS sequence"/>
</dbReference>
<dbReference type="EMBL" id="JACHJF010000001">
    <property type="protein sequence ID" value="MBB5116791.1"/>
    <property type="molecule type" value="Genomic_DNA"/>
</dbReference>
<feature type="domain" description="Methyltransferase" evidence="4">
    <location>
        <begin position="52"/>
        <end position="141"/>
    </location>
</feature>
<dbReference type="PANTHER" id="PTHR43464:SF19">
    <property type="entry name" value="UBIQUINONE BIOSYNTHESIS O-METHYLTRANSFERASE, MITOCHONDRIAL"/>
    <property type="match status" value="1"/>
</dbReference>
<sequence>MTTPQVDPEIIDFYTDTFDEATRLSATADGVLEMVRTQELLRRHMPPAPARVLDVGGGPGTHARWLAADGYRVHLVDPVERHVEQAAAAGCSAELGDARGLVAEDGAYDVTLLLGPLYHLLDRADRDRALAEARRVTVPGGLVAAAAINRYASLFEHTATTWLDRASVRDAVTDILATGVHEPGRKGFTAAYFHTAPQLAEEMRGVGFVDVTVYAIEGPTWSLLKATEQHAGQPLANSPLFRAALAAARAAEPYPDLLAASSHLLAVGRA</sequence>
<evidence type="ECO:0000313" key="8">
    <source>
        <dbReference type="Proteomes" id="UP000528608"/>
    </source>
</evidence>
<name>A0A2N8NNZ6_STREU</name>
<organism evidence="6 7">
    <name type="scientific">Streptomyces eurocidicus</name>
    <name type="common">Streptoverticillium eurocidicus</name>
    <dbReference type="NCBI Taxonomy" id="66423"/>
    <lineage>
        <taxon>Bacteria</taxon>
        <taxon>Bacillati</taxon>
        <taxon>Actinomycetota</taxon>
        <taxon>Actinomycetes</taxon>
        <taxon>Kitasatosporales</taxon>
        <taxon>Streptomycetaceae</taxon>
        <taxon>Streptomyces</taxon>
    </lineage>
</organism>
<evidence type="ECO:0000256" key="3">
    <source>
        <dbReference type="ARBA" id="ARBA00022691"/>
    </source>
</evidence>